<evidence type="ECO:0000256" key="5">
    <source>
        <dbReference type="ARBA" id="ARBA00022771"/>
    </source>
</evidence>
<name>A0A182Q4Q7_9DIPT</name>
<evidence type="ECO:0000259" key="8">
    <source>
        <dbReference type="PROSITE" id="PS50865"/>
    </source>
</evidence>
<evidence type="ECO:0000256" key="7">
    <source>
        <dbReference type="PROSITE-ProRule" id="PRU00134"/>
    </source>
</evidence>
<accession>A0A182Q4Q7</accession>
<keyword evidence="10" id="KW-1185">Reference proteome</keyword>
<organism evidence="9 10">
    <name type="scientific">Anopheles farauti</name>
    <dbReference type="NCBI Taxonomy" id="69004"/>
    <lineage>
        <taxon>Eukaryota</taxon>
        <taxon>Metazoa</taxon>
        <taxon>Ecdysozoa</taxon>
        <taxon>Arthropoda</taxon>
        <taxon>Hexapoda</taxon>
        <taxon>Insecta</taxon>
        <taxon>Pterygota</taxon>
        <taxon>Neoptera</taxon>
        <taxon>Endopterygota</taxon>
        <taxon>Diptera</taxon>
        <taxon>Nematocera</taxon>
        <taxon>Culicoidea</taxon>
        <taxon>Culicidae</taxon>
        <taxon>Anophelinae</taxon>
        <taxon>Anopheles</taxon>
    </lineage>
</organism>
<dbReference type="SUPFAM" id="SSF48452">
    <property type="entry name" value="TPR-like"/>
    <property type="match status" value="1"/>
</dbReference>
<evidence type="ECO:0000256" key="6">
    <source>
        <dbReference type="ARBA" id="ARBA00022833"/>
    </source>
</evidence>
<evidence type="ECO:0000256" key="1">
    <source>
        <dbReference type="ARBA" id="ARBA00022603"/>
    </source>
</evidence>
<dbReference type="GO" id="GO:0032259">
    <property type="term" value="P:methylation"/>
    <property type="evidence" value="ECO:0007669"/>
    <property type="project" value="UniProtKB-KW"/>
</dbReference>
<dbReference type="InterPro" id="IPR046341">
    <property type="entry name" value="SET_dom_sf"/>
</dbReference>
<dbReference type="PROSITE" id="PS50865">
    <property type="entry name" value="ZF_MYND_2"/>
    <property type="match status" value="1"/>
</dbReference>
<keyword evidence="3" id="KW-0949">S-adenosyl-L-methionine</keyword>
<dbReference type="InterPro" id="IPR011990">
    <property type="entry name" value="TPR-like_helical_dom_sf"/>
</dbReference>
<dbReference type="Gene3D" id="1.25.40.10">
    <property type="entry name" value="Tetratricopeptide repeat domain"/>
    <property type="match status" value="1"/>
</dbReference>
<dbReference type="GO" id="GO:0042826">
    <property type="term" value="F:histone deacetylase binding"/>
    <property type="evidence" value="ECO:0007669"/>
    <property type="project" value="TreeGrafter"/>
</dbReference>
<keyword evidence="4" id="KW-0479">Metal-binding</keyword>
<feature type="domain" description="MYND-type" evidence="8">
    <location>
        <begin position="265"/>
        <end position="303"/>
    </location>
</feature>
<dbReference type="EnsemblMetazoa" id="AFAF003042-RA">
    <property type="protein sequence ID" value="AFAF003042-PA"/>
    <property type="gene ID" value="AFAF003042"/>
</dbReference>
<dbReference type="AlphaFoldDB" id="A0A182Q4Q7"/>
<dbReference type="EMBL" id="AXCN02000736">
    <property type="status" value="NOT_ANNOTATED_CDS"/>
    <property type="molecule type" value="Genomic_DNA"/>
</dbReference>
<reference evidence="10" key="1">
    <citation type="submission" date="2014-01" db="EMBL/GenBank/DDBJ databases">
        <title>The Genome Sequence of Anopheles farauti FAR1 (V2).</title>
        <authorList>
            <consortium name="The Broad Institute Genomics Platform"/>
            <person name="Neafsey D.E."/>
            <person name="Besansky N."/>
            <person name="Howell P."/>
            <person name="Walton C."/>
            <person name="Young S.K."/>
            <person name="Zeng Q."/>
            <person name="Gargeya S."/>
            <person name="Fitzgerald M."/>
            <person name="Haas B."/>
            <person name="Abouelleil A."/>
            <person name="Allen A.W."/>
            <person name="Alvarado L."/>
            <person name="Arachchi H.M."/>
            <person name="Berlin A.M."/>
            <person name="Chapman S.B."/>
            <person name="Gainer-Dewar J."/>
            <person name="Goldberg J."/>
            <person name="Griggs A."/>
            <person name="Gujja S."/>
            <person name="Hansen M."/>
            <person name="Howarth C."/>
            <person name="Imamovic A."/>
            <person name="Ireland A."/>
            <person name="Larimer J."/>
            <person name="McCowan C."/>
            <person name="Murphy C."/>
            <person name="Pearson M."/>
            <person name="Poon T.W."/>
            <person name="Priest M."/>
            <person name="Roberts A."/>
            <person name="Saif S."/>
            <person name="Shea T."/>
            <person name="Sisk P."/>
            <person name="Sykes S."/>
            <person name="Wortman J."/>
            <person name="Nusbaum C."/>
            <person name="Birren B."/>
        </authorList>
    </citation>
    <scope>NUCLEOTIDE SEQUENCE [LARGE SCALE GENOMIC DNA]</scope>
    <source>
        <strain evidence="10">FAR1</strain>
    </source>
</reference>
<protein>
    <recommendedName>
        <fullName evidence="8">MYND-type domain-containing protein</fullName>
    </recommendedName>
</protein>
<dbReference type="PROSITE" id="PS01360">
    <property type="entry name" value="ZF_MYND_1"/>
    <property type="match status" value="1"/>
</dbReference>
<keyword evidence="2" id="KW-0808">Transferase</keyword>
<sequence length="404" mass="45465">MADAWDSVVGMLMMNENKWLPARYTNEVDVIRRLSNVPQLCDKLKRWLHTLQNVCPVDENKSHKLRKEGNEMYQNRHTNDVGSKILHAYNKAIFAAPRGSKALAQGHANRALLLMWLGRYREAFDDCQLALSDAYPKQDRLKVLFRQADCAVKLDDGDALCAAIKGLEAEANSQPLSTAAHLKLLELRTRHEVASNPAKDLRDGSKEVTDTMLPELKEQYNPAVGRHVVTAVPIAEDGIIARESAFSFVPVYDSDNRTTLPSYDCQQCARVNVIPFPCPTCARACYCSTSCRVAHATVHRYECFGYQRRLWRDVGIAHLGIRCLLDGFETIRAEIANANDALSCYNNFLASSFEASDDEKRLQYGLVLRLVTNFDKMERSDVLQYSLVELDVPYAQGAAVDTQE</sequence>
<evidence type="ECO:0000313" key="10">
    <source>
        <dbReference type="Proteomes" id="UP000075886"/>
    </source>
</evidence>
<dbReference type="STRING" id="69004.A0A182Q4Q7"/>
<dbReference type="VEuPathDB" id="VectorBase:AFAF003042"/>
<evidence type="ECO:0000256" key="3">
    <source>
        <dbReference type="ARBA" id="ARBA00022691"/>
    </source>
</evidence>
<dbReference type="Proteomes" id="UP000075886">
    <property type="component" value="Unassembled WGS sequence"/>
</dbReference>
<dbReference type="Gene3D" id="6.10.140.2220">
    <property type="match status" value="1"/>
</dbReference>
<dbReference type="GO" id="GO:0008168">
    <property type="term" value="F:methyltransferase activity"/>
    <property type="evidence" value="ECO:0007669"/>
    <property type="project" value="UniProtKB-KW"/>
</dbReference>
<dbReference type="GO" id="GO:0008270">
    <property type="term" value="F:zinc ion binding"/>
    <property type="evidence" value="ECO:0007669"/>
    <property type="project" value="UniProtKB-KW"/>
</dbReference>
<dbReference type="GO" id="GO:0005737">
    <property type="term" value="C:cytoplasm"/>
    <property type="evidence" value="ECO:0007669"/>
    <property type="project" value="TreeGrafter"/>
</dbReference>
<reference evidence="9" key="2">
    <citation type="submission" date="2020-05" db="UniProtKB">
        <authorList>
            <consortium name="EnsemblMetazoa"/>
        </authorList>
    </citation>
    <scope>IDENTIFICATION</scope>
    <source>
        <strain evidence="9">FAR1</strain>
    </source>
</reference>
<keyword evidence="1" id="KW-0489">Methyltransferase</keyword>
<dbReference type="PANTHER" id="PTHR46165:SF2">
    <property type="entry name" value="SET AND MYND DOMAIN-CONTAINING PROTEIN 4"/>
    <property type="match status" value="1"/>
</dbReference>
<keyword evidence="6" id="KW-0862">Zinc</keyword>
<evidence type="ECO:0000256" key="4">
    <source>
        <dbReference type="ARBA" id="ARBA00022723"/>
    </source>
</evidence>
<dbReference type="PANTHER" id="PTHR46165">
    <property type="entry name" value="SET AND MYND DOMAIN-CONTAINING PROTEIN 4"/>
    <property type="match status" value="1"/>
</dbReference>
<dbReference type="Gene3D" id="2.170.270.10">
    <property type="entry name" value="SET domain"/>
    <property type="match status" value="1"/>
</dbReference>
<keyword evidence="5 7" id="KW-0863">Zinc-finger</keyword>
<dbReference type="Pfam" id="PF01753">
    <property type="entry name" value="zf-MYND"/>
    <property type="match status" value="1"/>
</dbReference>
<dbReference type="GO" id="GO:0005634">
    <property type="term" value="C:nucleus"/>
    <property type="evidence" value="ECO:0007669"/>
    <property type="project" value="TreeGrafter"/>
</dbReference>
<dbReference type="InterPro" id="IPR002893">
    <property type="entry name" value="Znf_MYND"/>
</dbReference>
<dbReference type="InterPro" id="IPR052097">
    <property type="entry name" value="SET-MYND_domain_protein"/>
</dbReference>
<evidence type="ECO:0000313" key="9">
    <source>
        <dbReference type="EnsemblMetazoa" id="AFAF003042-PA"/>
    </source>
</evidence>
<evidence type="ECO:0000256" key="2">
    <source>
        <dbReference type="ARBA" id="ARBA00022679"/>
    </source>
</evidence>
<dbReference type="SUPFAM" id="SSF144232">
    <property type="entry name" value="HIT/MYND zinc finger-like"/>
    <property type="match status" value="1"/>
</dbReference>
<proteinExistence type="predicted"/>